<proteinExistence type="predicted"/>
<evidence type="ECO:0000313" key="2">
    <source>
        <dbReference type="EMBL" id="GHC41189.1"/>
    </source>
</evidence>
<accession>A0A918TBX7</accession>
<gene>
    <name evidence="2" type="ORF">GCM10010507_14280</name>
</gene>
<reference evidence="2" key="2">
    <citation type="submission" date="2020-09" db="EMBL/GenBank/DDBJ databases">
        <authorList>
            <person name="Sun Q."/>
            <person name="Ohkuma M."/>
        </authorList>
    </citation>
    <scope>NUCLEOTIDE SEQUENCE</scope>
    <source>
        <strain evidence="2">JCM 4633</strain>
    </source>
</reference>
<feature type="region of interest" description="Disordered" evidence="1">
    <location>
        <begin position="87"/>
        <end position="121"/>
    </location>
</feature>
<dbReference type="AlphaFoldDB" id="A0A918TBX7"/>
<name>A0A918TBX7_STRCJ</name>
<sequence>MSGELRPVAHPTGMVPASHSYPGPHPTGREVVGRDVYSYEPAARTSYPNHIPGMRPPRDASAEGHPDSVTPIYDALCSEYRRSFRALPGDRSGEEDLRFKGFGPQHSGYGPAGQLTGQPGYPGPSGYNAVWESYYGSRRGGQLPALPPAPRDGRGRGF</sequence>
<protein>
    <submittedName>
        <fullName evidence="2">Uncharacterized protein</fullName>
    </submittedName>
</protein>
<dbReference type="Proteomes" id="UP000646244">
    <property type="component" value="Unassembled WGS sequence"/>
</dbReference>
<dbReference type="EMBL" id="BMVB01000004">
    <property type="protein sequence ID" value="GHC41189.1"/>
    <property type="molecule type" value="Genomic_DNA"/>
</dbReference>
<feature type="region of interest" description="Disordered" evidence="1">
    <location>
        <begin position="139"/>
        <end position="158"/>
    </location>
</feature>
<comment type="caution">
    <text evidence="2">The sequence shown here is derived from an EMBL/GenBank/DDBJ whole genome shotgun (WGS) entry which is preliminary data.</text>
</comment>
<organism evidence="2 3">
    <name type="scientific">Streptomyces cinnamoneus</name>
    <name type="common">Streptoverticillium cinnamoneum</name>
    <dbReference type="NCBI Taxonomy" id="53446"/>
    <lineage>
        <taxon>Bacteria</taxon>
        <taxon>Bacillati</taxon>
        <taxon>Actinomycetota</taxon>
        <taxon>Actinomycetes</taxon>
        <taxon>Kitasatosporales</taxon>
        <taxon>Streptomycetaceae</taxon>
        <taxon>Streptomyces</taxon>
        <taxon>Streptomyces cinnamoneus group</taxon>
    </lineage>
</organism>
<feature type="compositionally biased region" description="Basic and acidic residues" evidence="1">
    <location>
        <begin position="56"/>
        <end position="66"/>
    </location>
</feature>
<evidence type="ECO:0000313" key="3">
    <source>
        <dbReference type="Proteomes" id="UP000646244"/>
    </source>
</evidence>
<reference evidence="2" key="1">
    <citation type="journal article" date="2014" name="Int. J. Syst. Evol. Microbiol.">
        <title>Complete genome sequence of Corynebacterium casei LMG S-19264T (=DSM 44701T), isolated from a smear-ripened cheese.</title>
        <authorList>
            <consortium name="US DOE Joint Genome Institute (JGI-PGF)"/>
            <person name="Walter F."/>
            <person name="Albersmeier A."/>
            <person name="Kalinowski J."/>
            <person name="Ruckert C."/>
        </authorList>
    </citation>
    <scope>NUCLEOTIDE SEQUENCE</scope>
    <source>
        <strain evidence="2">JCM 4633</strain>
    </source>
</reference>
<evidence type="ECO:0000256" key="1">
    <source>
        <dbReference type="SAM" id="MobiDB-lite"/>
    </source>
</evidence>
<feature type="region of interest" description="Disordered" evidence="1">
    <location>
        <begin position="1"/>
        <end position="67"/>
    </location>
</feature>